<dbReference type="PRINTS" id="PR00067">
    <property type="entry name" value="CATALASE"/>
</dbReference>
<proteinExistence type="predicted"/>
<sequence length="324" mass="36802">MTDFLMLQRIHRMIKELPRPRLLFRKGVTAEGFFRPYMSFSEYTKARIFGSFDEITPVTVRFASMLGSPGTADTARNIKGMNVKFRSGDGDYDMICHSIPVFFIDEAEKFFDMADAFTKRYSFDGINTRRFWEFIVENPEAAHCALRLFSKEGLSGSYIGMKWYSADTCVWENAAGGRYLVRYRWLPVVEDREGSRGSDKALDRLSAEFMAGFDSDRAVDDLEAAVKSGAFPQYELYVQMRGYDGENIAEITKRTVLWDEETVPAVAAGIMKLTSVPDGALSRRDTTSFVPENTVEGIAWRGDGLGDIINYMYRVEELERGGLE</sequence>
<reference evidence="4" key="1">
    <citation type="submission" date="2020-10" db="EMBL/GenBank/DDBJ databases">
        <authorList>
            <person name="Gilroy R."/>
        </authorList>
    </citation>
    <scope>NUCLEOTIDE SEQUENCE</scope>
    <source>
        <strain evidence="4">ChiSjej4B22-8349</strain>
    </source>
</reference>
<dbReference type="AlphaFoldDB" id="A0A9D1SUI3"/>
<dbReference type="GO" id="GO:0020037">
    <property type="term" value="F:heme binding"/>
    <property type="evidence" value="ECO:0007669"/>
    <property type="project" value="InterPro"/>
</dbReference>
<comment type="caution">
    <text evidence="4">The sequence shown here is derived from an EMBL/GenBank/DDBJ whole genome shotgun (WGS) entry which is preliminary data.</text>
</comment>
<organism evidence="4 5">
    <name type="scientific">Candidatus Allocopromorpha excrementipullorum</name>
    <dbReference type="NCBI Taxonomy" id="2840743"/>
    <lineage>
        <taxon>Bacteria</taxon>
        <taxon>Bacillati</taxon>
        <taxon>Bacillota</taxon>
        <taxon>Clostridia</taxon>
        <taxon>Eubacteriales</taxon>
        <taxon>Eubacteriaceae</taxon>
        <taxon>Eubacteriaceae incertae sedis</taxon>
        <taxon>Candidatus Allocopromorpha</taxon>
    </lineage>
</organism>
<dbReference type="PANTHER" id="PTHR11465">
    <property type="entry name" value="CATALASE"/>
    <property type="match status" value="1"/>
</dbReference>
<dbReference type="Pfam" id="PF00199">
    <property type="entry name" value="Catalase"/>
    <property type="match status" value="1"/>
</dbReference>
<feature type="domain" description="Catalase core" evidence="3">
    <location>
        <begin position="1"/>
        <end position="322"/>
    </location>
</feature>
<dbReference type="GO" id="GO:0005737">
    <property type="term" value="C:cytoplasm"/>
    <property type="evidence" value="ECO:0007669"/>
    <property type="project" value="TreeGrafter"/>
</dbReference>
<dbReference type="EMBL" id="DVOB01000068">
    <property type="protein sequence ID" value="HIU95679.1"/>
    <property type="molecule type" value="Genomic_DNA"/>
</dbReference>
<dbReference type="GO" id="GO:0042542">
    <property type="term" value="P:response to hydrogen peroxide"/>
    <property type="evidence" value="ECO:0007669"/>
    <property type="project" value="TreeGrafter"/>
</dbReference>
<protein>
    <recommendedName>
        <fullName evidence="2">catalase</fullName>
        <ecNumber evidence="2">1.11.1.6</ecNumber>
    </recommendedName>
</protein>
<dbReference type="InterPro" id="IPR018028">
    <property type="entry name" value="Catalase"/>
</dbReference>
<accession>A0A9D1SUI3</accession>
<dbReference type="SMART" id="SM01060">
    <property type="entry name" value="Catalase"/>
    <property type="match status" value="1"/>
</dbReference>
<evidence type="ECO:0000313" key="5">
    <source>
        <dbReference type="Proteomes" id="UP000824130"/>
    </source>
</evidence>
<dbReference type="Gene3D" id="2.40.180.10">
    <property type="entry name" value="Catalase core domain"/>
    <property type="match status" value="1"/>
</dbReference>
<evidence type="ECO:0000313" key="4">
    <source>
        <dbReference type="EMBL" id="HIU95679.1"/>
    </source>
</evidence>
<dbReference type="PANTHER" id="PTHR11465:SF23">
    <property type="entry name" value="CATALASE-2"/>
    <property type="match status" value="1"/>
</dbReference>
<dbReference type="Proteomes" id="UP000824130">
    <property type="component" value="Unassembled WGS sequence"/>
</dbReference>
<dbReference type="InterPro" id="IPR011614">
    <property type="entry name" value="Catalase_core"/>
</dbReference>
<dbReference type="PROSITE" id="PS51402">
    <property type="entry name" value="CATALASE_3"/>
    <property type="match status" value="1"/>
</dbReference>
<dbReference type="GO" id="GO:0042744">
    <property type="term" value="P:hydrogen peroxide catabolic process"/>
    <property type="evidence" value="ECO:0007669"/>
    <property type="project" value="TreeGrafter"/>
</dbReference>
<evidence type="ECO:0000256" key="1">
    <source>
        <dbReference type="ARBA" id="ARBA00001971"/>
    </source>
</evidence>
<comment type="cofactor">
    <cofactor evidence="1">
        <name>heme</name>
        <dbReference type="ChEBI" id="CHEBI:30413"/>
    </cofactor>
</comment>
<name>A0A9D1SUI3_9FIRM</name>
<evidence type="ECO:0000256" key="2">
    <source>
        <dbReference type="ARBA" id="ARBA00012314"/>
    </source>
</evidence>
<dbReference type="SUPFAM" id="SSF56634">
    <property type="entry name" value="Heme-dependent catalase-like"/>
    <property type="match status" value="1"/>
</dbReference>
<reference evidence="4" key="2">
    <citation type="journal article" date="2021" name="PeerJ">
        <title>Extensive microbial diversity within the chicken gut microbiome revealed by metagenomics and culture.</title>
        <authorList>
            <person name="Gilroy R."/>
            <person name="Ravi A."/>
            <person name="Getino M."/>
            <person name="Pursley I."/>
            <person name="Horton D.L."/>
            <person name="Alikhan N.F."/>
            <person name="Baker D."/>
            <person name="Gharbi K."/>
            <person name="Hall N."/>
            <person name="Watson M."/>
            <person name="Adriaenssens E.M."/>
            <person name="Foster-Nyarko E."/>
            <person name="Jarju S."/>
            <person name="Secka A."/>
            <person name="Antonio M."/>
            <person name="Oren A."/>
            <person name="Chaudhuri R.R."/>
            <person name="La Ragione R."/>
            <person name="Hildebrand F."/>
            <person name="Pallen M.J."/>
        </authorList>
    </citation>
    <scope>NUCLEOTIDE SEQUENCE</scope>
    <source>
        <strain evidence="4">ChiSjej4B22-8349</strain>
    </source>
</reference>
<evidence type="ECO:0000259" key="3">
    <source>
        <dbReference type="SMART" id="SM01060"/>
    </source>
</evidence>
<keyword evidence="4" id="KW-0560">Oxidoreductase</keyword>
<dbReference type="InterPro" id="IPR020835">
    <property type="entry name" value="Catalase_sf"/>
</dbReference>
<dbReference type="EC" id="1.11.1.6" evidence="2"/>
<keyword evidence="4" id="KW-0575">Peroxidase</keyword>
<dbReference type="GO" id="GO:0004096">
    <property type="term" value="F:catalase activity"/>
    <property type="evidence" value="ECO:0007669"/>
    <property type="project" value="UniProtKB-EC"/>
</dbReference>
<gene>
    <name evidence="4" type="ORF">IAD25_03080</name>
</gene>